<protein>
    <recommendedName>
        <fullName evidence="10">G-protein coupled receptors family 1 profile domain-containing protein</fullName>
    </recommendedName>
</protein>
<dbReference type="PANTHER" id="PTHR24249:SF372">
    <property type="entry name" value="G-PROTEIN COUPLED RECEPTORS FAMILY 1 PROFILE DOMAIN-CONTAINING PROTEIN"/>
    <property type="match status" value="1"/>
</dbReference>
<evidence type="ECO:0000256" key="3">
    <source>
        <dbReference type="ARBA" id="ARBA00022692"/>
    </source>
</evidence>
<dbReference type="GO" id="GO:0004930">
    <property type="term" value="F:G protein-coupled receptor activity"/>
    <property type="evidence" value="ECO:0007669"/>
    <property type="project" value="UniProtKB-KW"/>
</dbReference>
<dbReference type="EMBL" id="JWZT01001011">
    <property type="protein sequence ID" value="KII73081.1"/>
    <property type="molecule type" value="Genomic_DNA"/>
</dbReference>
<feature type="transmembrane region" description="Helical" evidence="9">
    <location>
        <begin position="53"/>
        <end position="75"/>
    </location>
</feature>
<dbReference type="InterPro" id="IPR000276">
    <property type="entry name" value="GPCR_Rhodpsn"/>
</dbReference>
<evidence type="ECO:0000313" key="11">
    <source>
        <dbReference type="EMBL" id="KII73081.1"/>
    </source>
</evidence>
<keyword evidence="6 9" id="KW-0472">Membrane</keyword>
<feature type="transmembrane region" description="Helical" evidence="9">
    <location>
        <begin position="87"/>
        <end position="109"/>
    </location>
</feature>
<dbReference type="OMA" id="FTSKITC"/>
<comment type="caution">
    <text evidence="11">The sequence shown here is derived from an EMBL/GenBank/DDBJ whole genome shotgun (WGS) entry which is preliminary data.</text>
</comment>
<keyword evidence="5" id="KW-0297">G-protein coupled receptor</keyword>
<evidence type="ECO:0000256" key="1">
    <source>
        <dbReference type="ARBA" id="ARBA00004651"/>
    </source>
</evidence>
<dbReference type="GO" id="GO:0005886">
    <property type="term" value="C:plasma membrane"/>
    <property type="evidence" value="ECO:0007669"/>
    <property type="project" value="UniProtKB-SubCell"/>
</dbReference>
<dbReference type="SUPFAM" id="SSF81321">
    <property type="entry name" value="Family A G protein-coupled receptor-like"/>
    <property type="match status" value="1"/>
</dbReference>
<keyword evidence="7" id="KW-0675">Receptor</keyword>
<dbReference type="Pfam" id="PF00001">
    <property type="entry name" value="7tm_1"/>
    <property type="match status" value="1"/>
</dbReference>
<accession>A0A0C2N0F7</accession>
<dbReference type="Gene3D" id="1.20.1070.10">
    <property type="entry name" value="Rhodopsin 7-helix transmembrane proteins"/>
    <property type="match status" value="1"/>
</dbReference>
<feature type="transmembrane region" description="Helical" evidence="9">
    <location>
        <begin position="234"/>
        <end position="251"/>
    </location>
</feature>
<name>A0A0C2N0F7_THEKT</name>
<evidence type="ECO:0000313" key="12">
    <source>
        <dbReference type="Proteomes" id="UP000031668"/>
    </source>
</evidence>
<evidence type="ECO:0000256" key="7">
    <source>
        <dbReference type="ARBA" id="ARBA00023170"/>
    </source>
</evidence>
<evidence type="ECO:0000256" key="8">
    <source>
        <dbReference type="ARBA" id="ARBA00023224"/>
    </source>
</evidence>
<evidence type="ECO:0000259" key="10">
    <source>
        <dbReference type="PROSITE" id="PS50262"/>
    </source>
</evidence>
<evidence type="ECO:0000256" key="5">
    <source>
        <dbReference type="ARBA" id="ARBA00023040"/>
    </source>
</evidence>
<feature type="transmembrane region" description="Helical" evidence="9">
    <location>
        <begin position="18"/>
        <end position="41"/>
    </location>
</feature>
<keyword evidence="3 9" id="KW-0812">Transmembrane</keyword>
<dbReference type="AlphaFoldDB" id="A0A0C2N0F7"/>
<organism evidence="11 12">
    <name type="scientific">Thelohanellus kitauei</name>
    <name type="common">Myxosporean</name>
    <dbReference type="NCBI Taxonomy" id="669202"/>
    <lineage>
        <taxon>Eukaryota</taxon>
        <taxon>Metazoa</taxon>
        <taxon>Cnidaria</taxon>
        <taxon>Myxozoa</taxon>
        <taxon>Myxosporea</taxon>
        <taxon>Bivalvulida</taxon>
        <taxon>Platysporina</taxon>
        <taxon>Myxobolidae</taxon>
        <taxon>Thelohanellus</taxon>
    </lineage>
</organism>
<gene>
    <name evidence="11" type="ORF">RF11_12475</name>
</gene>
<keyword evidence="8" id="KW-0807">Transducer</keyword>
<comment type="subcellular location">
    <subcellularLocation>
        <location evidence="1">Cell membrane</location>
        <topology evidence="1">Multi-pass membrane protein</topology>
    </subcellularLocation>
</comment>
<dbReference type="PANTHER" id="PTHR24249">
    <property type="entry name" value="HISTAMINE RECEPTOR-RELATED G-PROTEIN COUPLED RECEPTOR"/>
    <property type="match status" value="1"/>
</dbReference>
<evidence type="ECO:0000256" key="6">
    <source>
        <dbReference type="ARBA" id="ARBA00023136"/>
    </source>
</evidence>
<dbReference type="PROSITE" id="PS50262">
    <property type="entry name" value="G_PROTEIN_RECEP_F1_2"/>
    <property type="match status" value="1"/>
</dbReference>
<keyword evidence="2" id="KW-1003">Cell membrane</keyword>
<evidence type="ECO:0000256" key="4">
    <source>
        <dbReference type="ARBA" id="ARBA00022989"/>
    </source>
</evidence>
<evidence type="ECO:0000256" key="9">
    <source>
        <dbReference type="SAM" id="Phobius"/>
    </source>
</evidence>
<sequence length="325" mass="37725">MAENCIIHHETNLLYSPIMVVCLVAGFSFLVIFLLTIGIMISNQELRTIPNILYLNMMFSDMMFELVIAPYRLYVNYCGTLNVVNCYLAISFSRASAIISMASFVLISLERFLKIKFYSSYNKIVNHKRVVIAILWVWIIAYNQAFIIDHKWPAMYIRPENNLAIRCSQLHFIWTISIIIDLVFFKAAPVALIAALNLKLYFLVKSHFKRMKDRFKSLRNVEEKDIKDKKRIKVEYEILFMGLAIIFLYIGMMGPQFVVNVLSLMVGFSVPVWIGELFLSLRLSYPFAESLVFFFFNKKLFQAFTKALKSCCSQSKTPAKRDSFS</sequence>
<dbReference type="Proteomes" id="UP000031668">
    <property type="component" value="Unassembled WGS sequence"/>
</dbReference>
<feature type="domain" description="G-protein coupled receptors family 1 profile" evidence="10">
    <location>
        <begin position="32"/>
        <end position="293"/>
    </location>
</feature>
<dbReference type="InterPro" id="IPR017452">
    <property type="entry name" value="GPCR_Rhodpsn_7TM"/>
</dbReference>
<reference evidence="11 12" key="1">
    <citation type="journal article" date="2014" name="Genome Biol. Evol.">
        <title>The genome of the myxosporean Thelohanellus kitauei shows adaptations to nutrient acquisition within its fish host.</title>
        <authorList>
            <person name="Yang Y."/>
            <person name="Xiong J."/>
            <person name="Zhou Z."/>
            <person name="Huo F."/>
            <person name="Miao W."/>
            <person name="Ran C."/>
            <person name="Liu Y."/>
            <person name="Zhang J."/>
            <person name="Feng J."/>
            <person name="Wang M."/>
            <person name="Wang M."/>
            <person name="Wang L."/>
            <person name="Yao B."/>
        </authorList>
    </citation>
    <scope>NUCLEOTIDE SEQUENCE [LARGE SCALE GENOMIC DNA]</scope>
    <source>
        <strain evidence="11">Wuqing</strain>
    </source>
</reference>
<feature type="transmembrane region" description="Helical" evidence="9">
    <location>
        <begin position="130"/>
        <end position="148"/>
    </location>
</feature>
<proteinExistence type="predicted"/>
<dbReference type="InterPro" id="IPR050569">
    <property type="entry name" value="TAAR"/>
</dbReference>
<dbReference type="CDD" id="cd00637">
    <property type="entry name" value="7tm_classA_rhodopsin-like"/>
    <property type="match status" value="1"/>
</dbReference>
<evidence type="ECO:0000256" key="2">
    <source>
        <dbReference type="ARBA" id="ARBA00022475"/>
    </source>
</evidence>
<keyword evidence="12" id="KW-1185">Reference proteome</keyword>
<keyword evidence="4 9" id="KW-1133">Transmembrane helix</keyword>
<feature type="transmembrane region" description="Helical" evidence="9">
    <location>
        <begin position="172"/>
        <end position="204"/>
    </location>
</feature>